<comment type="caution">
    <text evidence="1">The sequence shown here is derived from an EMBL/GenBank/DDBJ whole genome shotgun (WGS) entry which is preliminary data.</text>
</comment>
<name>A0A843TW58_COLES</name>
<gene>
    <name evidence="1" type="ORF">Taro_005966</name>
</gene>
<reference evidence="1" key="1">
    <citation type="submission" date="2017-07" db="EMBL/GenBank/DDBJ databases">
        <title>Taro Niue Genome Assembly and Annotation.</title>
        <authorList>
            <person name="Atibalentja N."/>
            <person name="Keating K."/>
            <person name="Fields C.J."/>
        </authorList>
    </citation>
    <scope>NUCLEOTIDE SEQUENCE</scope>
    <source>
        <strain evidence="1">Niue_2</strain>
        <tissue evidence="1">Leaf</tissue>
    </source>
</reference>
<dbReference type="Proteomes" id="UP000652761">
    <property type="component" value="Unassembled WGS sequence"/>
</dbReference>
<dbReference type="AlphaFoldDB" id="A0A843TW58"/>
<dbReference type="EMBL" id="NMUH01000174">
    <property type="protein sequence ID" value="MQL73604.1"/>
    <property type="molecule type" value="Genomic_DNA"/>
</dbReference>
<evidence type="ECO:0000313" key="1">
    <source>
        <dbReference type="EMBL" id="MQL73604.1"/>
    </source>
</evidence>
<accession>A0A843TW58</accession>
<evidence type="ECO:0000313" key="2">
    <source>
        <dbReference type="Proteomes" id="UP000652761"/>
    </source>
</evidence>
<proteinExistence type="predicted"/>
<keyword evidence="2" id="KW-1185">Reference proteome</keyword>
<organism evidence="1 2">
    <name type="scientific">Colocasia esculenta</name>
    <name type="common">Wild taro</name>
    <name type="synonym">Arum esculentum</name>
    <dbReference type="NCBI Taxonomy" id="4460"/>
    <lineage>
        <taxon>Eukaryota</taxon>
        <taxon>Viridiplantae</taxon>
        <taxon>Streptophyta</taxon>
        <taxon>Embryophyta</taxon>
        <taxon>Tracheophyta</taxon>
        <taxon>Spermatophyta</taxon>
        <taxon>Magnoliopsida</taxon>
        <taxon>Liliopsida</taxon>
        <taxon>Araceae</taxon>
        <taxon>Aroideae</taxon>
        <taxon>Colocasieae</taxon>
        <taxon>Colocasia</taxon>
    </lineage>
</organism>
<protein>
    <submittedName>
        <fullName evidence="1">Uncharacterized protein</fullName>
    </submittedName>
</protein>
<sequence length="22" mass="2649">MRYEMAVEAIKCRHGEMHLCKL</sequence>